<proteinExistence type="predicted"/>
<evidence type="ECO:0000313" key="1">
    <source>
        <dbReference type="EMBL" id="OHS93877.1"/>
    </source>
</evidence>
<dbReference type="Proteomes" id="UP000179807">
    <property type="component" value="Unassembled WGS sequence"/>
</dbReference>
<evidence type="ECO:0000313" key="2">
    <source>
        <dbReference type="Proteomes" id="UP000179807"/>
    </source>
</evidence>
<dbReference type="GeneID" id="94825383"/>
<sequence>MIQEAIRQSLIEAKERENSVPQKMLHEEKELAEIQFNEICSVVYNPEKIIEILEKLEGVNPYDPIFHDFVRA</sequence>
<dbReference type="RefSeq" id="XP_068347014.1">
    <property type="nucleotide sequence ID" value="XM_068490679.1"/>
</dbReference>
<organism evidence="1 2">
    <name type="scientific">Tritrichomonas foetus</name>
    <dbReference type="NCBI Taxonomy" id="1144522"/>
    <lineage>
        <taxon>Eukaryota</taxon>
        <taxon>Metamonada</taxon>
        <taxon>Parabasalia</taxon>
        <taxon>Tritrichomonadida</taxon>
        <taxon>Tritrichomonadidae</taxon>
        <taxon>Tritrichomonas</taxon>
    </lineage>
</organism>
<protein>
    <submittedName>
        <fullName evidence="1">Uncharacterized protein</fullName>
    </submittedName>
</protein>
<name>A0A1J4J8Z1_9EUKA</name>
<dbReference type="EMBL" id="MLAK01001370">
    <property type="protein sequence ID" value="OHS93877.1"/>
    <property type="molecule type" value="Genomic_DNA"/>
</dbReference>
<dbReference type="AlphaFoldDB" id="A0A1J4J8Z1"/>
<keyword evidence="2" id="KW-1185">Reference proteome</keyword>
<accession>A0A1J4J8Z1</accession>
<gene>
    <name evidence="1" type="ORF">TRFO_02418</name>
</gene>
<reference evidence="1" key="1">
    <citation type="submission" date="2016-10" db="EMBL/GenBank/DDBJ databases">
        <authorList>
            <person name="Benchimol M."/>
            <person name="Almeida L.G."/>
            <person name="Vasconcelos A.T."/>
            <person name="Perreira-Neves A."/>
            <person name="Rosa I.A."/>
            <person name="Tasca T."/>
            <person name="Bogo M.R."/>
            <person name="de Souza W."/>
        </authorList>
    </citation>
    <scope>NUCLEOTIDE SEQUENCE [LARGE SCALE GENOMIC DNA]</scope>
    <source>
        <strain evidence="1">K</strain>
    </source>
</reference>
<comment type="caution">
    <text evidence="1">The sequence shown here is derived from an EMBL/GenBank/DDBJ whole genome shotgun (WGS) entry which is preliminary data.</text>
</comment>
<dbReference type="VEuPathDB" id="TrichDB:TRFO_02418"/>